<dbReference type="OMA" id="IFRYSRI"/>
<evidence type="ECO:0000256" key="3">
    <source>
        <dbReference type="ARBA" id="ARBA00022606"/>
    </source>
</evidence>
<keyword evidence="6" id="KW-1133">Transmembrane helix</keyword>
<name>A0A182YD40_ANOST</name>
<reference evidence="11" key="1">
    <citation type="journal article" date="2014" name="Genome Biol.">
        <title>Genome analysis of a major urban malaria vector mosquito, Anopheles stephensi.</title>
        <authorList>
            <person name="Jiang X."/>
            <person name="Peery A."/>
            <person name="Hall A.B."/>
            <person name="Sharma A."/>
            <person name="Chen X.G."/>
            <person name="Waterhouse R.M."/>
            <person name="Komissarov A."/>
            <person name="Riehle M.M."/>
            <person name="Shouche Y."/>
            <person name="Sharakhova M.V."/>
            <person name="Lawson D."/>
            <person name="Pakpour N."/>
            <person name="Arensburger P."/>
            <person name="Davidson V.L."/>
            <person name="Eiglmeier K."/>
            <person name="Emrich S."/>
            <person name="George P."/>
            <person name="Kennedy R.C."/>
            <person name="Mane S.P."/>
            <person name="Maslen G."/>
            <person name="Oringanje C."/>
            <person name="Qi Y."/>
            <person name="Settlage R."/>
            <person name="Tojo M."/>
            <person name="Tubio J.M."/>
            <person name="Unger M.F."/>
            <person name="Wang B."/>
            <person name="Vernick K.D."/>
            <person name="Ribeiro J.M."/>
            <person name="James A.A."/>
            <person name="Michel K."/>
            <person name="Riehle M.A."/>
            <person name="Luckhart S."/>
            <person name="Sharakhov I.V."/>
            <person name="Tu Z."/>
        </authorList>
    </citation>
    <scope>NUCLEOTIDE SEQUENCE [LARGE SCALE GENOMIC DNA]</scope>
    <source>
        <strain evidence="11">Indian</strain>
    </source>
</reference>
<dbReference type="VEuPathDB" id="VectorBase:ASTE015892"/>
<keyword evidence="9" id="KW-0807">Transducer</keyword>
<evidence type="ECO:0000256" key="9">
    <source>
        <dbReference type="ARBA" id="ARBA00023224"/>
    </source>
</evidence>
<dbReference type="PANTHER" id="PTHR21137:SF35">
    <property type="entry name" value="ODORANT RECEPTOR 19A-RELATED"/>
    <property type="match status" value="1"/>
</dbReference>
<dbReference type="InterPro" id="IPR004117">
    <property type="entry name" value="7tm6_olfct_rcpt"/>
</dbReference>
<proteinExistence type="predicted"/>
<keyword evidence="7" id="KW-0472">Membrane</keyword>
<keyword evidence="3" id="KW-0716">Sensory transduction</keyword>
<evidence type="ECO:0000313" key="11">
    <source>
        <dbReference type="Proteomes" id="UP000076408"/>
    </source>
</evidence>
<dbReference type="GO" id="GO:0005549">
    <property type="term" value="F:odorant binding"/>
    <property type="evidence" value="ECO:0007669"/>
    <property type="project" value="InterPro"/>
</dbReference>
<organism evidence="10 11">
    <name type="scientific">Anopheles stephensi</name>
    <name type="common">Indo-Pakistan malaria mosquito</name>
    <dbReference type="NCBI Taxonomy" id="30069"/>
    <lineage>
        <taxon>Eukaryota</taxon>
        <taxon>Metazoa</taxon>
        <taxon>Ecdysozoa</taxon>
        <taxon>Arthropoda</taxon>
        <taxon>Hexapoda</taxon>
        <taxon>Insecta</taxon>
        <taxon>Pterygota</taxon>
        <taxon>Neoptera</taxon>
        <taxon>Endopterygota</taxon>
        <taxon>Diptera</taxon>
        <taxon>Nematocera</taxon>
        <taxon>Culicoidea</taxon>
        <taxon>Culicidae</taxon>
        <taxon>Anophelinae</taxon>
        <taxon>Anopheles</taxon>
    </lineage>
</organism>
<keyword evidence="11" id="KW-1185">Reference proteome</keyword>
<evidence type="ECO:0000256" key="4">
    <source>
        <dbReference type="ARBA" id="ARBA00022692"/>
    </source>
</evidence>
<evidence type="ECO:0000256" key="5">
    <source>
        <dbReference type="ARBA" id="ARBA00022725"/>
    </source>
</evidence>
<dbReference type="STRING" id="30069.A0A182YD40"/>
<dbReference type="Pfam" id="PF02949">
    <property type="entry name" value="7tm_6"/>
    <property type="match status" value="1"/>
</dbReference>
<keyword evidence="2" id="KW-1003">Cell membrane</keyword>
<dbReference type="VEuPathDB" id="VectorBase:ASTEI06375"/>
<protein>
    <submittedName>
        <fullName evidence="10">Uncharacterized protein</fullName>
    </submittedName>
</protein>
<evidence type="ECO:0000256" key="7">
    <source>
        <dbReference type="ARBA" id="ARBA00023136"/>
    </source>
</evidence>
<reference evidence="10" key="2">
    <citation type="submission" date="2020-05" db="UniProtKB">
        <authorList>
            <consortium name="EnsemblMetazoa"/>
        </authorList>
    </citation>
    <scope>IDENTIFICATION</scope>
    <source>
        <strain evidence="10">Indian</strain>
    </source>
</reference>
<sequence length="404" mass="46591">MFRRLTQTLLLQPSSYRPDTSDFTVMPLGLRLLEYSGLWGDPRRKLSFALMLIGTILLLIVPKIVLGTGSDSFDSIARSTAEFIFCYNNYLMMAIFAVQPKPFEQLIGTVQQLFDKHRTHQQHGTASGYVVFVNRQIMRFSRLYITVQGVYFLIFNLLPAFVTYHAYFTSNGTTTVEFLLPVESRFFFMDIRHSIVDYTIFSIVACPAFLFTAYLTVVKGLVFIGIIVYNTLQYQLVSKAIRELDADELDTAQFRHRLTEIIDLHGMATRCTKLLDSVLNLMLLVQFTNTVLMCCLFLFYISKNVNSGAVNVLLLFLALTVENLCFSYFGNRLSTENHNVAVTIYNTAWYKYPTTYQKQFQQMIRHAYIPRGITVGKFYIVDVASFGQLLRMIFSYYLILKELF</sequence>
<dbReference type="AlphaFoldDB" id="A0A182YD40"/>
<evidence type="ECO:0000313" key="10">
    <source>
        <dbReference type="EnsemblMetazoa" id="ASTEI06375-PA"/>
    </source>
</evidence>
<dbReference type="EnsemblMetazoa" id="ASTEI06375-RA">
    <property type="protein sequence ID" value="ASTEI06375-PA"/>
    <property type="gene ID" value="ASTEI06375"/>
</dbReference>
<keyword evidence="4" id="KW-0812">Transmembrane</keyword>
<evidence type="ECO:0000256" key="6">
    <source>
        <dbReference type="ARBA" id="ARBA00022989"/>
    </source>
</evidence>
<evidence type="ECO:0000256" key="8">
    <source>
        <dbReference type="ARBA" id="ARBA00023170"/>
    </source>
</evidence>
<comment type="subcellular location">
    <subcellularLocation>
        <location evidence="1">Cell membrane</location>
        <topology evidence="1">Multi-pass membrane protein</topology>
    </subcellularLocation>
</comment>
<keyword evidence="5" id="KW-0552">Olfaction</keyword>
<dbReference type="GO" id="GO:0004984">
    <property type="term" value="F:olfactory receptor activity"/>
    <property type="evidence" value="ECO:0007669"/>
    <property type="project" value="InterPro"/>
</dbReference>
<evidence type="ECO:0000256" key="1">
    <source>
        <dbReference type="ARBA" id="ARBA00004651"/>
    </source>
</evidence>
<dbReference type="PANTHER" id="PTHR21137">
    <property type="entry name" value="ODORANT RECEPTOR"/>
    <property type="match status" value="1"/>
</dbReference>
<keyword evidence="8" id="KW-0675">Receptor</keyword>
<evidence type="ECO:0000256" key="2">
    <source>
        <dbReference type="ARBA" id="ARBA00022475"/>
    </source>
</evidence>
<dbReference type="GO" id="GO:0005886">
    <property type="term" value="C:plasma membrane"/>
    <property type="evidence" value="ECO:0007669"/>
    <property type="project" value="UniProtKB-SubCell"/>
</dbReference>
<dbReference type="VEuPathDB" id="VectorBase:ASTEI20_037172"/>
<dbReference type="GO" id="GO:0007165">
    <property type="term" value="P:signal transduction"/>
    <property type="evidence" value="ECO:0007669"/>
    <property type="project" value="UniProtKB-KW"/>
</dbReference>
<accession>A0A182YD40</accession>
<dbReference type="Proteomes" id="UP000076408">
    <property type="component" value="Unassembled WGS sequence"/>
</dbReference>